<accession>A0ABT6L005</accession>
<dbReference type="EMBL" id="JARXVE010000004">
    <property type="protein sequence ID" value="MDH6196264.1"/>
    <property type="molecule type" value="Genomic_DNA"/>
</dbReference>
<evidence type="ECO:0000259" key="1">
    <source>
        <dbReference type="Pfam" id="PF26061"/>
    </source>
</evidence>
<dbReference type="Proteomes" id="UP001160130">
    <property type="component" value="Unassembled WGS sequence"/>
</dbReference>
<feature type="domain" description="DUF8021" evidence="1">
    <location>
        <begin position="12"/>
        <end position="124"/>
    </location>
</feature>
<sequence length="132" mass="14411">MTPSESSAGPVSEAERIAAAQAYIDALVSHDASAVPFAPHCTRTEIGLKTGFSGKQMRRDLDRGPQYRVIKSISTPEFTVSGDEIRARFELLTKPSLAGRRVGARIDETFVIPESDGLIHRITASIRPFLSR</sequence>
<keyword evidence="3" id="KW-1185">Reference proteome</keyword>
<comment type="caution">
    <text evidence="2">The sequence shown here is derived from an EMBL/GenBank/DDBJ whole genome shotgun (WGS) entry which is preliminary data.</text>
</comment>
<dbReference type="InterPro" id="IPR058334">
    <property type="entry name" value="DUF8021"/>
</dbReference>
<protein>
    <recommendedName>
        <fullName evidence="1">DUF8021 domain-containing protein</fullName>
    </recommendedName>
</protein>
<gene>
    <name evidence="2" type="ORF">M2272_002907</name>
</gene>
<organism evidence="2 3">
    <name type="scientific">Mycolicibacterium frederiksbergense</name>
    <dbReference type="NCBI Taxonomy" id="117567"/>
    <lineage>
        <taxon>Bacteria</taxon>
        <taxon>Bacillati</taxon>
        <taxon>Actinomycetota</taxon>
        <taxon>Actinomycetes</taxon>
        <taxon>Mycobacteriales</taxon>
        <taxon>Mycobacteriaceae</taxon>
        <taxon>Mycolicibacterium</taxon>
    </lineage>
</organism>
<dbReference type="Pfam" id="PF26061">
    <property type="entry name" value="DUF8021"/>
    <property type="match status" value="1"/>
</dbReference>
<reference evidence="2 3" key="1">
    <citation type="submission" date="2023-04" db="EMBL/GenBank/DDBJ databases">
        <title>Forest soil microbial communities from Buena Vista Peninsula, Colon Province, Panama.</title>
        <authorList>
            <person name="Bouskill N."/>
        </authorList>
    </citation>
    <scope>NUCLEOTIDE SEQUENCE [LARGE SCALE GENOMIC DNA]</scope>
    <source>
        <strain evidence="2 3">AC80</strain>
    </source>
</reference>
<dbReference type="RefSeq" id="WP_280832893.1">
    <property type="nucleotide sequence ID" value="NZ_JARXVE010000004.1"/>
</dbReference>
<proteinExistence type="predicted"/>
<name>A0ABT6L005_9MYCO</name>
<evidence type="ECO:0000313" key="3">
    <source>
        <dbReference type="Proteomes" id="UP001160130"/>
    </source>
</evidence>
<evidence type="ECO:0000313" key="2">
    <source>
        <dbReference type="EMBL" id="MDH6196264.1"/>
    </source>
</evidence>